<dbReference type="GO" id="GO:0016787">
    <property type="term" value="F:hydrolase activity"/>
    <property type="evidence" value="ECO:0007669"/>
    <property type="project" value="UniProtKB-KW"/>
</dbReference>
<dbReference type="SUPFAM" id="SSF52540">
    <property type="entry name" value="P-loop containing nucleoside triphosphate hydrolases"/>
    <property type="match status" value="1"/>
</dbReference>
<evidence type="ECO:0000259" key="9">
    <source>
        <dbReference type="PROSITE" id="PS51192"/>
    </source>
</evidence>
<accession>A0A9K3GKM8</accession>
<dbReference type="Gene3D" id="1.20.120.1080">
    <property type="match status" value="1"/>
</dbReference>
<feature type="region of interest" description="Disordered" evidence="7">
    <location>
        <begin position="1266"/>
        <end position="1299"/>
    </location>
</feature>
<evidence type="ECO:0000256" key="7">
    <source>
        <dbReference type="SAM" id="MobiDB-lite"/>
    </source>
</evidence>
<dbReference type="InterPro" id="IPR027417">
    <property type="entry name" value="P-loop_NTPase"/>
</dbReference>
<name>A0A9K3GKM8_9EUKA</name>
<dbReference type="SMART" id="SM00490">
    <property type="entry name" value="HELICc"/>
    <property type="match status" value="1"/>
</dbReference>
<dbReference type="PROSITE" id="PS51154">
    <property type="entry name" value="MACRO"/>
    <property type="match status" value="1"/>
</dbReference>
<keyword evidence="3" id="KW-0347">Helicase</keyword>
<reference evidence="12 13" key="1">
    <citation type="journal article" date="2018" name="PLoS ONE">
        <title>The draft genome of Kipferlia bialata reveals reductive genome evolution in fornicate parasites.</title>
        <authorList>
            <person name="Tanifuji G."/>
            <person name="Takabayashi S."/>
            <person name="Kume K."/>
            <person name="Takagi M."/>
            <person name="Nakayama T."/>
            <person name="Kamikawa R."/>
            <person name="Inagaki Y."/>
            <person name="Hashimoto T."/>
        </authorList>
    </citation>
    <scope>NUCLEOTIDE SEQUENCE [LARGE SCALE GENOMIC DNA]</scope>
    <source>
        <strain evidence="12">NY0173</strain>
    </source>
</reference>
<comment type="similarity">
    <text evidence="5">Belongs to the DEAD box helicase family. DEAH subfamily. PRP16 sub-subfamily.</text>
</comment>
<dbReference type="SMART" id="SM00506">
    <property type="entry name" value="A1pp"/>
    <property type="match status" value="1"/>
</dbReference>
<dbReference type="Pfam" id="PF01661">
    <property type="entry name" value="Macro"/>
    <property type="match status" value="1"/>
</dbReference>
<evidence type="ECO:0000256" key="6">
    <source>
        <dbReference type="SAM" id="Coils"/>
    </source>
</evidence>
<evidence type="ECO:0000259" key="10">
    <source>
        <dbReference type="PROSITE" id="PS51194"/>
    </source>
</evidence>
<dbReference type="CDD" id="cd02883">
    <property type="entry name" value="NUDIX_Hydrolase"/>
    <property type="match status" value="1"/>
</dbReference>
<dbReference type="EMBL" id="BDIP01002509">
    <property type="protein sequence ID" value="GIQ86398.1"/>
    <property type="molecule type" value="Genomic_DNA"/>
</dbReference>
<evidence type="ECO:0000313" key="13">
    <source>
        <dbReference type="Proteomes" id="UP000265618"/>
    </source>
</evidence>
<feature type="domain" description="Helicase ATP-binding" evidence="9">
    <location>
        <begin position="778"/>
        <end position="953"/>
    </location>
</feature>
<dbReference type="SMART" id="SM00847">
    <property type="entry name" value="HA2"/>
    <property type="match status" value="1"/>
</dbReference>
<dbReference type="GO" id="GO:0005524">
    <property type="term" value="F:ATP binding"/>
    <property type="evidence" value="ECO:0007669"/>
    <property type="project" value="UniProtKB-KW"/>
</dbReference>
<dbReference type="Gene3D" id="3.40.50.300">
    <property type="entry name" value="P-loop containing nucleotide triphosphate hydrolases"/>
    <property type="match status" value="2"/>
</dbReference>
<evidence type="ECO:0008006" key="14">
    <source>
        <dbReference type="Google" id="ProtNLM"/>
    </source>
</evidence>
<dbReference type="PROSITE" id="PS51192">
    <property type="entry name" value="HELICASE_ATP_BIND_1"/>
    <property type="match status" value="1"/>
</dbReference>
<evidence type="ECO:0000256" key="1">
    <source>
        <dbReference type="ARBA" id="ARBA00022741"/>
    </source>
</evidence>
<dbReference type="Gene3D" id="3.40.220.10">
    <property type="entry name" value="Leucine Aminopeptidase, subunit E, domain 1"/>
    <property type="match status" value="1"/>
</dbReference>
<keyword evidence="2" id="KW-0378">Hydrolase</keyword>
<feature type="domain" description="Macro" evidence="8">
    <location>
        <begin position="48"/>
        <end position="256"/>
    </location>
</feature>
<proteinExistence type="inferred from homology"/>
<dbReference type="InterPro" id="IPR007502">
    <property type="entry name" value="Helicase-assoc_dom"/>
</dbReference>
<dbReference type="Gene3D" id="3.90.79.10">
    <property type="entry name" value="Nucleoside Triphosphate Pyrophosphohydrolase"/>
    <property type="match status" value="1"/>
</dbReference>
<dbReference type="PANTHER" id="PTHR18934">
    <property type="entry name" value="ATP-DEPENDENT RNA HELICASE"/>
    <property type="match status" value="1"/>
</dbReference>
<dbReference type="InterPro" id="IPR002589">
    <property type="entry name" value="Macro_dom"/>
</dbReference>
<evidence type="ECO:0000256" key="4">
    <source>
        <dbReference type="ARBA" id="ARBA00022840"/>
    </source>
</evidence>
<dbReference type="Pfam" id="PF00270">
    <property type="entry name" value="DEAD"/>
    <property type="match status" value="1"/>
</dbReference>
<keyword evidence="4" id="KW-0067">ATP-binding</keyword>
<keyword evidence="6" id="KW-0175">Coiled coil</keyword>
<dbReference type="InterPro" id="IPR001650">
    <property type="entry name" value="Helicase_C-like"/>
</dbReference>
<comment type="caution">
    <text evidence="12">The sequence shown here is derived from an EMBL/GenBank/DDBJ whole genome shotgun (WGS) entry which is preliminary data.</text>
</comment>
<protein>
    <recommendedName>
        <fullName evidence="14">Poly [ADP-ribose] polymerase</fullName>
    </recommendedName>
</protein>
<dbReference type="Pfam" id="PF00271">
    <property type="entry name" value="Helicase_C"/>
    <property type="match status" value="1"/>
</dbReference>
<feature type="coiled-coil region" evidence="6">
    <location>
        <begin position="686"/>
        <end position="713"/>
    </location>
</feature>
<dbReference type="InterPro" id="IPR000086">
    <property type="entry name" value="NUDIX_hydrolase_dom"/>
</dbReference>
<dbReference type="InterPro" id="IPR043472">
    <property type="entry name" value="Macro_dom-like"/>
</dbReference>
<dbReference type="PROSITE" id="PS51462">
    <property type="entry name" value="NUDIX"/>
    <property type="match status" value="1"/>
</dbReference>
<dbReference type="PANTHER" id="PTHR18934:SF91">
    <property type="entry name" value="PRE-MRNA-SPLICING FACTOR ATP-DEPENDENT RNA HELICASE PRP16"/>
    <property type="match status" value="1"/>
</dbReference>
<feature type="domain" description="Helicase C-terminal" evidence="10">
    <location>
        <begin position="996"/>
        <end position="1203"/>
    </location>
</feature>
<dbReference type="SUPFAM" id="SSF52949">
    <property type="entry name" value="Macro domain-like"/>
    <property type="match status" value="1"/>
</dbReference>
<feature type="region of interest" description="Disordered" evidence="7">
    <location>
        <begin position="263"/>
        <end position="282"/>
    </location>
</feature>
<feature type="compositionally biased region" description="Polar residues" evidence="7">
    <location>
        <begin position="1282"/>
        <end position="1293"/>
    </location>
</feature>
<dbReference type="SUPFAM" id="SSF56399">
    <property type="entry name" value="ADP-ribosylation"/>
    <property type="match status" value="1"/>
</dbReference>
<evidence type="ECO:0000256" key="3">
    <source>
        <dbReference type="ARBA" id="ARBA00022806"/>
    </source>
</evidence>
<dbReference type="InterPro" id="IPR015797">
    <property type="entry name" value="NUDIX_hydrolase-like_dom_sf"/>
</dbReference>
<feature type="non-terminal residue" evidence="12">
    <location>
        <position position="1"/>
    </location>
</feature>
<dbReference type="CDD" id="cd18791">
    <property type="entry name" value="SF2_C_RHA"/>
    <property type="match status" value="1"/>
</dbReference>
<keyword evidence="13" id="KW-1185">Reference proteome</keyword>
<evidence type="ECO:0000259" key="8">
    <source>
        <dbReference type="PROSITE" id="PS51154"/>
    </source>
</evidence>
<dbReference type="Gene3D" id="3.90.228.10">
    <property type="match status" value="1"/>
</dbReference>
<dbReference type="CDD" id="cd17917">
    <property type="entry name" value="DEXHc_RHA-like"/>
    <property type="match status" value="1"/>
</dbReference>
<dbReference type="PROSITE" id="PS51194">
    <property type="entry name" value="HELICASE_CTER"/>
    <property type="match status" value="1"/>
</dbReference>
<evidence type="ECO:0000256" key="5">
    <source>
        <dbReference type="ARBA" id="ARBA00038040"/>
    </source>
</evidence>
<dbReference type="SUPFAM" id="SSF55811">
    <property type="entry name" value="Nudix"/>
    <property type="match status" value="1"/>
</dbReference>
<dbReference type="GO" id="GO:0003723">
    <property type="term" value="F:RNA binding"/>
    <property type="evidence" value="ECO:0007669"/>
    <property type="project" value="TreeGrafter"/>
</dbReference>
<dbReference type="Proteomes" id="UP000265618">
    <property type="component" value="Unassembled WGS sequence"/>
</dbReference>
<evidence type="ECO:0000256" key="2">
    <source>
        <dbReference type="ARBA" id="ARBA00022801"/>
    </source>
</evidence>
<evidence type="ECO:0000313" key="12">
    <source>
        <dbReference type="EMBL" id="GIQ86398.1"/>
    </source>
</evidence>
<sequence length="1731" mass="187788">MSLEQHVGAAGLSSHCTQVCDVLREEHGIETWDDLVFLVSYPDGRQALQQSMKTLWWMRLVKAATGDVGAVGGAVAADDNPVSVIEDSRGTALNPYVIIINPRLQHGAGLAGAISRAGGPQIQRDSTSWVESNNNAPLGNGQCVLMSGHDLPAKYVLHTVGPRVMDRPTPKDERDLAAAVRNSLAIASNAHVTSIAIPCISTGIFGFPVRLACSIIVRACREYCQGVGKTSLRSIVLMDMDQGKVDVLRQTLRGTVPLPPTLAPGGFLPASRPPQRESEGTITKDGVKAAGVIVVRRSECGVELLLSVEVRENKVKGGRKRPWHSKGYRTLSSFSACLHVLGGQAEGRDRHHPEETAAREFWEETGGFLPRGEVEGIVRDAPSVYIPSAKYRLYVVEATPEAHDLPSLFRSNKGMNFEVMHIGWVSLSSLLRSLEDRGSKTVSADIGTTRPREYLPGDFLGKVLATSEALSLLRSVAEACTPHADGSEERVREELARVDSLLSLSDSEFVAQMHGEHWPLSLKAPPLPPRPSVHSVPNSDPFYKRVMVLLPASIQGRVYAIRTATVAARKNLYDLEKKALGVKERALFHGTKEPWRATQIALNGFDLSIAINGRSLGNGVYTATDPNTGVQYAGGKGSLLVLLGLLSEDITPQSGNGVFVYTKPDQLLCVAIVDFGDDDSDTAALEAAAIEEAREREREMAALEVEMREREAAHESEIAAAWRPKLSKYRDTLSETAGELAGDGLSPERRETLTRCVASEKSQLDSHLPIYLHKEQVVEALGEKDVLFLSAPTGTGKSTQLPQYLVDDLFPEDTRRVAVLQPRRVICTALSARVSYERGGVVGGEVGYSMGGGAVEVSEQTRIEYMTHGLFASMSLQSDLRSKYCAVVLDEAHERTIEVDMSLALLTKALGTGGDETMDGEGVLPFKVVVCSATLGDEVVDTLREYVDPTDARSSVLSLPSHSFPVHVLYRDQGLLQEEDGTVKNGSVLTSASVEEAIQLYQQTTHGNILVFLPGKAHLMSAFECFRRHLDTGPGWLHSPSGHCMRLRVKDETLGVFMFHGGLSTSQREEVLDYKKHGFDRTITFSTNVAETGLTIPNCRYVVDSGLERVVHWNPDLGSTDMRSALASRSSLEQRKGRAGRTASGVCIRLYSKEVFEAAAETRPPGVTAKNVQRVLLRLLHERQNGESITLPHGIPPEMESEALATLMGLGAVAEDASVTKEGEAMMSLGVDLRQAAFLLACNNLGCLMSGARIVAMATLSTSVMHMLPKRPDPPAKGSAQPDATPQTESSPAKTLYHSVRDKVLPSKAPVTASEDIKHPFHEYVDSSGDHMTLLNIYTGYTDAKSGASWCMVRGVPMETMLAAESNLDSVLERLGARGCTLKDDPERFEESGGIRGAIRRALCVGYFDQLAVVKVPFQLDQGIARLLPTEQVGTQCDALYRFAKEVGPKSATVLPPAPTPNGEVPEMRIRLESRSALHVCQAVAEEKDEDPGEGSMLVFHSQMVVDSSSLPSVQLASYVSQSDLASLDPAMRKVVEVNMRRMKCIVERVPLSGDQRTAVIQHMGVWMKQLRRMHPSAGIRLEGGRGNSVLVIAAPESTFDHVMDKVHRRLATAETEDVYVRLPRNLKPNKVKGKMQPLRSALGQLLRDTGCAGRFNITVAHSTQAVPESGTEDSVKITVGGEAKCQLAALVGRVNSFLAGLAGAPFRFSVLGSGQEGRAVLSNPRYQRLA</sequence>
<keyword evidence="1" id="KW-0547">Nucleotide-binding</keyword>
<dbReference type="GO" id="GO:0004386">
    <property type="term" value="F:helicase activity"/>
    <property type="evidence" value="ECO:0007669"/>
    <property type="project" value="UniProtKB-KW"/>
</dbReference>
<dbReference type="SMART" id="SM00487">
    <property type="entry name" value="DEXDc"/>
    <property type="match status" value="1"/>
</dbReference>
<feature type="domain" description="Nudix hydrolase" evidence="11">
    <location>
        <begin position="274"/>
        <end position="448"/>
    </location>
</feature>
<evidence type="ECO:0000259" key="11">
    <source>
        <dbReference type="PROSITE" id="PS51462"/>
    </source>
</evidence>
<dbReference type="InterPro" id="IPR014001">
    <property type="entry name" value="Helicase_ATP-bd"/>
</dbReference>
<dbReference type="OrthoDB" id="6133115at2759"/>
<dbReference type="InterPro" id="IPR011545">
    <property type="entry name" value="DEAD/DEAH_box_helicase_dom"/>
</dbReference>
<organism evidence="12 13">
    <name type="scientific">Kipferlia bialata</name>
    <dbReference type="NCBI Taxonomy" id="797122"/>
    <lineage>
        <taxon>Eukaryota</taxon>
        <taxon>Metamonada</taxon>
        <taxon>Carpediemonas-like organisms</taxon>
        <taxon>Kipferlia</taxon>
    </lineage>
</organism>
<gene>
    <name evidence="12" type="ORF">KIPB_008247</name>
</gene>